<organism evidence="4 5">
    <name type="scientific">Agromyces aureus</name>
    <dbReference type="NCBI Taxonomy" id="453304"/>
    <lineage>
        <taxon>Bacteria</taxon>
        <taxon>Bacillati</taxon>
        <taxon>Actinomycetota</taxon>
        <taxon>Actinomycetes</taxon>
        <taxon>Micrococcales</taxon>
        <taxon>Microbacteriaceae</taxon>
        <taxon>Agromyces</taxon>
    </lineage>
</organism>
<evidence type="ECO:0000256" key="1">
    <source>
        <dbReference type="SAM" id="MobiDB-lite"/>
    </source>
</evidence>
<protein>
    <recommendedName>
        <fullName evidence="3">DUF1648 domain-containing protein</fullName>
    </recommendedName>
</protein>
<evidence type="ECO:0000259" key="3">
    <source>
        <dbReference type="Pfam" id="PF07853"/>
    </source>
</evidence>
<sequence length="358" mass="38434">MTDPTRRDAVDPTGSSDSTALDGLDARDRRDRRERRVVWAVVVWIPLAIVAVTTLVQLLWIPRMPDEIAVHFDATGRPDRWTTPGRAVLGSAMISLSLVLALAIATFGGARAMRRTEGRPVRYLARVRPTAVFAPATTVAVSGIMLALYGLQLEGVEAPAWSVPVAIVGGLLLGALVGWIAWRVLPAPDRSASDAPAATPALDLAPGERAVWTETSSSPWLVAFLIGLALAVTAVPLVLAPEAWWLWVLLFVFVLLLATTAWIRVTVDRNGLVVRTLLGFRLSRVPLDRVISAADVDVLPAEFGGWGFRFDVHGRRGIIIRSGEAIEVERADAPPLVVTVADARTGAALLNALAAAKR</sequence>
<dbReference type="KEGG" id="agy:ATC03_05070"/>
<feature type="compositionally biased region" description="Basic and acidic residues" evidence="1">
    <location>
        <begin position="1"/>
        <end position="10"/>
    </location>
</feature>
<feature type="transmembrane region" description="Helical" evidence="2">
    <location>
        <begin position="244"/>
        <end position="265"/>
    </location>
</feature>
<keyword evidence="5" id="KW-1185">Reference proteome</keyword>
<dbReference type="InterPro" id="IPR012867">
    <property type="entry name" value="DUF1648"/>
</dbReference>
<feature type="transmembrane region" description="Helical" evidence="2">
    <location>
        <begin position="219"/>
        <end position="238"/>
    </location>
</feature>
<keyword evidence="2" id="KW-0812">Transmembrane</keyword>
<evidence type="ECO:0000313" key="5">
    <source>
        <dbReference type="Proteomes" id="UP000078437"/>
    </source>
</evidence>
<reference evidence="5" key="2">
    <citation type="submission" date="2016-01" db="EMBL/GenBank/DDBJ databases">
        <title>Complete genome sequence of Agromyces aureus AR33T and comparison with related organisms.</title>
        <authorList>
            <person name="Corretto E."/>
            <person name="Antonielli L."/>
            <person name="Sessitsch A."/>
            <person name="Brader G."/>
        </authorList>
    </citation>
    <scope>NUCLEOTIDE SEQUENCE [LARGE SCALE GENOMIC DNA]</scope>
    <source>
        <strain evidence="5">AR33</strain>
    </source>
</reference>
<dbReference type="EMBL" id="CP013979">
    <property type="protein sequence ID" value="ANJ26192.1"/>
    <property type="molecule type" value="Genomic_DNA"/>
</dbReference>
<dbReference type="RefSeq" id="WP_074400972.1">
    <property type="nucleotide sequence ID" value="NZ_CP013979.1"/>
</dbReference>
<feature type="domain" description="DUF1648" evidence="3">
    <location>
        <begin position="49"/>
        <end position="84"/>
    </location>
</feature>
<gene>
    <name evidence="4" type="ORF">ATC03_05070</name>
</gene>
<dbReference type="STRING" id="453304.ATC03_05070"/>
<reference evidence="4 5" key="1">
    <citation type="journal article" date="2016" name="Int. J. Syst. Evol. Microbiol.">
        <title>Agromyces aureus sp. nov., isolated from the rhizosphere of Salix caprea L. grown in a heavy-metal-contaminated soil.</title>
        <authorList>
            <person name="Corretto E."/>
            <person name="Antonielli L."/>
            <person name="Sessitsch A."/>
            <person name="Compant S."/>
            <person name="Gorfer M."/>
            <person name="Kuffner M."/>
            <person name="Brader G."/>
        </authorList>
    </citation>
    <scope>NUCLEOTIDE SEQUENCE [LARGE SCALE GENOMIC DNA]</scope>
    <source>
        <strain evidence="4 5">AR33</strain>
    </source>
</reference>
<dbReference type="Proteomes" id="UP000078437">
    <property type="component" value="Chromosome"/>
</dbReference>
<dbReference type="Pfam" id="PF07853">
    <property type="entry name" value="DUF1648"/>
    <property type="match status" value="1"/>
</dbReference>
<dbReference type="OrthoDB" id="3178004at2"/>
<feature type="transmembrane region" description="Helical" evidence="2">
    <location>
        <begin position="87"/>
        <end position="110"/>
    </location>
</feature>
<proteinExistence type="predicted"/>
<keyword evidence="2" id="KW-1133">Transmembrane helix</keyword>
<feature type="transmembrane region" description="Helical" evidence="2">
    <location>
        <begin position="37"/>
        <end position="61"/>
    </location>
</feature>
<feature type="transmembrane region" description="Helical" evidence="2">
    <location>
        <begin position="131"/>
        <end position="151"/>
    </location>
</feature>
<keyword evidence="2" id="KW-0472">Membrane</keyword>
<name>A0A191WD90_9MICO</name>
<evidence type="ECO:0000313" key="4">
    <source>
        <dbReference type="EMBL" id="ANJ26192.1"/>
    </source>
</evidence>
<feature type="transmembrane region" description="Helical" evidence="2">
    <location>
        <begin position="163"/>
        <end position="182"/>
    </location>
</feature>
<evidence type="ECO:0000256" key="2">
    <source>
        <dbReference type="SAM" id="Phobius"/>
    </source>
</evidence>
<accession>A0A191WD90</accession>
<dbReference type="AlphaFoldDB" id="A0A191WD90"/>
<feature type="region of interest" description="Disordered" evidence="1">
    <location>
        <begin position="1"/>
        <end position="25"/>
    </location>
</feature>